<organism evidence="11 12">
    <name type="scientific">Ajellomyces capsulatus (strain G186AR / H82 / ATCC MYA-2454 / RMSCC 2432)</name>
    <name type="common">Darling's disease fungus</name>
    <name type="synonym">Histoplasma capsulatum</name>
    <dbReference type="NCBI Taxonomy" id="447093"/>
    <lineage>
        <taxon>Eukaryota</taxon>
        <taxon>Fungi</taxon>
        <taxon>Dikarya</taxon>
        <taxon>Ascomycota</taxon>
        <taxon>Pezizomycotina</taxon>
        <taxon>Eurotiomycetes</taxon>
        <taxon>Eurotiomycetidae</taxon>
        <taxon>Onygenales</taxon>
        <taxon>Ajellomycetaceae</taxon>
        <taxon>Histoplasma</taxon>
    </lineage>
</organism>
<dbReference type="STRING" id="447093.C0ND72"/>
<feature type="binding site" evidence="9">
    <location>
        <position position="150"/>
    </location>
    <ligand>
        <name>ATP</name>
        <dbReference type="ChEBI" id="CHEBI:30616"/>
    </ligand>
</feature>
<evidence type="ECO:0000313" key="12">
    <source>
        <dbReference type="Proteomes" id="UP000001631"/>
    </source>
</evidence>
<dbReference type="EC" id="2.7.11.1" evidence="1"/>
<dbReference type="InterPro" id="IPR011009">
    <property type="entry name" value="Kinase-like_dom_sf"/>
</dbReference>
<keyword evidence="5 11" id="KW-0418">Kinase</keyword>
<dbReference type="Gene3D" id="1.10.510.10">
    <property type="entry name" value="Transferase(Phosphotransferase) domain 1"/>
    <property type="match status" value="2"/>
</dbReference>
<comment type="catalytic activity">
    <reaction evidence="8">
        <text>L-seryl-[protein] + ATP = O-phospho-L-seryl-[protein] + ADP + H(+)</text>
        <dbReference type="Rhea" id="RHEA:17989"/>
        <dbReference type="Rhea" id="RHEA-COMP:9863"/>
        <dbReference type="Rhea" id="RHEA-COMP:11604"/>
        <dbReference type="ChEBI" id="CHEBI:15378"/>
        <dbReference type="ChEBI" id="CHEBI:29999"/>
        <dbReference type="ChEBI" id="CHEBI:30616"/>
        <dbReference type="ChEBI" id="CHEBI:83421"/>
        <dbReference type="ChEBI" id="CHEBI:456216"/>
        <dbReference type="EC" id="2.7.11.1"/>
    </reaction>
</comment>
<keyword evidence="4 9" id="KW-0547">Nucleotide-binding</keyword>
<dbReference type="HOGENOM" id="CLU_000288_81_1_1"/>
<sequence length="465" mass="52597">MATLRGLLPPSSILCGVFQASGYTLSHFHVDHSRPVHFLTSLSRLLCSRLEMRSISRAMGRISFLRSKPVRLSPSSLTASIPHPELVDEEIGPGYNPKHYYPAKPGEILANHYQLLVKIGWGAGSTVWLAQDVARHAVYRWRTKRFVALKIINNNDSKGSYYERDIEDHIRRQTPSHRGRPVVRSYLDSFEVAGSIGKHLCLAYEPAREPLWIFQKRFASDRFPLSMAKGFANEQAAQSMQCKTDPNTGRVVYRCHNDFGRLDSSGLGNMYPQITDFGAATLLANDSHDGTVQFGTRPIQPDYYRAPEVVLGCGWSFSADIWNLGVMAWNIIEGTELFSQVQDAEGKYDANAHLAEMIALLGVPPKKLLVMSDSMSQIEWSPAITDERGGIYKNNRDYFGGPFFDDHGKFLYDDLIPTRKLEDTVPSLEPRDKEAFLSFIKQMLAWLPEERKTARELMEHPFLSH</sequence>
<evidence type="ECO:0000256" key="6">
    <source>
        <dbReference type="ARBA" id="ARBA00022840"/>
    </source>
</evidence>
<dbReference type="GO" id="GO:0050684">
    <property type="term" value="P:regulation of mRNA processing"/>
    <property type="evidence" value="ECO:0007669"/>
    <property type="project" value="TreeGrafter"/>
</dbReference>
<proteinExistence type="predicted"/>
<keyword evidence="2" id="KW-0723">Serine/threonine-protein kinase</keyword>
<evidence type="ECO:0000256" key="4">
    <source>
        <dbReference type="ARBA" id="ARBA00022741"/>
    </source>
</evidence>
<evidence type="ECO:0000256" key="1">
    <source>
        <dbReference type="ARBA" id="ARBA00012513"/>
    </source>
</evidence>
<accession>C0ND72</accession>
<keyword evidence="3" id="KW-0808">Transferase</keyword>
<comment type="catalytic activity">
    <reaction evidence="7">
        <text>L-threonyl-[protein] + ATP = O-phospho-L-threonyl-[protein] + ADP + H(+)</text>
        <dbReference type="Rhea" id="RHEA:46608"/>
        <dbReference type="Rhea" id="RHEA-COMP:11060"/>
        <dbReference type="Rhea" id="RHEA-COMP:11605"/>
        <dbReference type="ChEBI" id="CHEBI:15378"/>
        <dbReference type="ChEBI" id="CHEBI:30013"/>
        <dbReference type="ChEBI" id="CHEBI:30616"/>
        <dbReference type="ChEBI" id="CHEBI:61977"/>
        <dbReference type="ChEBI" id="CHEBI:456216"/>
        <dbReference type="EC" id="2.7.11.1"/>
    </reaction>
</comment>
<dbReference type="VEuPathDB" id="FungiDB:I7I50_03109"/>
<dbReference type="InterPro" id="IPR000719">
    <property type="entry name" value="Prot_kinase_dom"/>
</dbReference>
<keyword evidence="12" id="KW-1185">Reference proteome</keyword>
<dbReference type="Proteomes" id="UP000001631">
    <property type="component" value="Unassembled WGS sequence"/>
</dbReference>
<dbReference type="GO" id="GO:0005524">
    <property type="term" value="F:ATP binding"/>
    <property type="evidence" value="ECO:0007669"/>
    <property type="project" value="UniProtKB-UniRule"/>
</dbReference>
<dbReference type="InParanoid" id="C0ND72"/>
<dbReference type="InterPro" id="IPR017441">
    <property type="entry name" value="Protein_kinase_ATP_BS"/>
</dbReference>
<dbReference type="InterPro" id="IPR051334">
    <property type="entry name" value="SRPK"/>
</dbReference>
<evidence type="ECO:0000256" key="8">
    <source>
        <dbReference type="ARBA" id="ARBA00048679"/>
    </source>
</evidence>
<evidence type="ECO:0000313" key="11">
    <source>
        <dbReference type="EMBL" id="EEH11613.1"/>
    </source>
</evidence>
<evidence type="ECO:0000256" key="7">
    <source>
        <dbReference type="ARBA" id="ARBA00047899"/>
    </source>
</evidence>
<dbReference type="GeneID" id="69034085"/>
<evidence type="ECO:0000259" key="10">
    <source>
        <dbReference type="PROSITE" id="PS50011"/>
    </source>
</evidence>
<dbReference type="Gene3D" id="3.30.200.20">
    <property type="entry name" value="Phosphorylase Kinase, domain 1"/>
    <property type="match status" value="1"/>
</dbReference>
<evidence type="ECO:0000256" key="5">
    <source>
        <dbReference type="ARBA" id="ARBA00022777"/>
    </source>
</evidence>
<dbReference type="PANTHER" id="PTHR47634">
    <property type="entry name" value="PROTEIN KINASE DOMAIN-CONTAINING PROTEIN-RELATED"/>
    <property type="match status" value="1"/>
</dbReference>
<dbReference type="PROSITE" id="PS50011">
    <property type="entry name" value="PROTEIN_KINASE_DOM"/>
    <property type="match status" value="1"/>
</dbReference>
<reference evidence="11" key="1">
    <citation type="submission" date="2009-02" db="EMBL/GenBank/DDBJ databases">
        <title>The Genome Sequence of Ajellomyces capsulatus strain G186AR.</title>
        <authorList>
            <consortium name="The Broad Institute Genome Sequencing Platform"/>
            <person name="Champion M."/>
            <person name="Cuomo C."/>
            <person name="Ma L.-J."/>
            <person name="Henn M.R."/>
            <person name="Sil A."/>
            <person name="Goldman B."/>
            <person name="Young S.K."/>
            <person name="Kodira C.D."/>
            <person name="Zeng Q."/>
            <person name="Koehrsen M."/>
            <person name="Alvarado L."/>
            <person name="Berlin A."/>
            <person name="Borenstein D."/>
            <person name="Chen Z."/>
            <person name="Engels R."/>
            <person name="Freedman E."/>
            <person name="Gellesch M."/>
            <person name="Goldberg J."/>
            <person name="Griggs A."/>
            <person name="Gujja S."/>
            <person name="Heiman D."/>
            <person name="Hepburn T."/>
            <person name="Howarth C."/>
            <person name="Jen D."/>
            <person name="Larson L."/>
            <person name="Lewis B."/>
            <person name="Mehta T."/>
            <person name="Park D."/>
            <person name="Pearson M."/>
            <person name="Roberts A."/>
            <person name="Saif S."/>
            <person name="Shea T."/>
            <person name="Shenoy N."/>
            <person name="Sisk P."/>
            <person name="Stolte C."/>
            <person name="Sykes S."/>
            <person name="Walk T."/>
            <person name="White J."/>
            <person name="Yandava C."/>
            <person name="Klein B."/>
            <person name="McEwen J.G."/>
            <person name="Puccia R."/>
            <person name="Goldman G.H."/>
            <person name="Felipe M.S."/>
            <person name="Nino-Vega G."/>
            <person name="San-Blas G."/>
            <person name="Taylor J."/>
            <person name="Mendoza L."/>
            <person name="Galagan J."/>
            <person name="Nusbaum C."/>
            <person name="Birren B."/>
        </authorList>
    </citation>
    <scope>NUCLEOTIDE SEQUENCE</scope>
    <source>
        <strain evidence="11">G186AR</strain>
    </source>
</reference>
<keyword evidence="6 9" id="KW-0067">ATP-binding</keyword>
<protein>
    <recommendedName>
        <fullName evidence="1">non-specific serine/threonine protein kinase</fullName>
        <ecNumber evidence="1">2.7.11.1</ecNumber>
    </recommendedName>
</protein>
<feature type="domain" description="Protein kinase" evidence="10">
    <location>
        <begin position="113"/>
        <end position="463"/>
    </location>
</feature>
<dbReference type="GO" id="GO:0004674">
    <property type="term" value="F:protein serine/threonine kinase activity"/>
    <property type="evidence" value="ECO:0007669"/>
    <property type="project" value="UniProtKB-KW"/>
</dbReference>
<gene>
    <name evidence="11" type="ORF">HCBG_01068</name>
</gene>
<evidence type="ECO:0000256" key="3">
    <source>
        <dbReference type="ARBA" id="ARBA00022679"/>
    </source>
</evidence>
<evidence type="ECO:0000256" key="2">
    <source>
        <dbReference type="ARBA" id="ARBA00022527"/>
    </source>
</evidence>
<dbReference type="Pfam" id="PF00069">
    <property type="entry name" value="Pkinase"/>
    <property type="match status" value="1"/>
</dbReference>
<dbReference type="GO" id="GO:0000245">
    <property type="term" value="P:spliceosomal complex assembly"/>
    <property type="evidence" value="ECO:0007669"/>
    <property type="project" value="TreeGrafter"/>
</dbReference>
<dbReference type="SUPFAM" id="SSF56112">
    <property type="entry name" value="Protein kinase-like (PK-like)"/>
    <property type="match status" value="1"/>
</dbReference>
<dbReference type="PANTHER" id="PTHR47634:SF9">
    <property type="entry name" value="PROTEIN KINASE DOMAIN-CONTAINING PROTEIN-RELATED"/>
    <property type="match status" value="1"/>
</dbReference>
<dbReference type="SMART" id="SM00220">
    <property type="entry name" value="S_TKc"/>
    <property type="match status" value="1"/>
</dbReference>
<name>C0ND72_AJECG</name>
<dbReference type="EMBL" id="GG663363">
    <property type="protein sequence ID" value="EEH11613.1"/>
    <property type="molecule type" value="Genomic_DNA"/>
</dbReference>
<dbReference type="AlphaFoldDB" id="C0ND72"/>
<evidence type="ECO:0000256" key="9">
    <source>
        <dbReference type="PROSITE-ProRule" id="PRU10141"/>
    </source>
</evidence>
<dbReference type="RefSeq" id="XP_045292093.1">
    <property type="nucleotide sequence ID" value="XM_045428118.1"/>
</dbReference>
<dbReference type="PROSITE" id="PS00107">
    <property type="entry name" value="PROTEIN_KINASE_ATP"/>
    <property type="match status" value="1"/>
</dbReference>